<dbReference type="Gene3D" id="1.10.287.1260">
    <property type="match status" value="1"/>
</dbReference>
<accession>A0A133VHG4</accession>
<proteinExistence type="inferred from homology"/>
<dbReference type="GO" id="GO:0005886">
    <property type="term" value="C:plasma membrane"/>
    <property type="evidence" value="ECO:0007669"/>
    <property type="project" value="UniProtKB-SubCell"/>
</dbReference>
<evidence type="ECO:0000256" key="6">
    <source>
        <dbReference type="ARBA" id="ARBA00023136"/>
    </source>
</evidence>
<keyword evidence="5 7" id="KW-1133">Transmembrane helix</keyword>
<keyword evidence="11" id="KW-1185">Reference proteome</keyword>
<dbReference type="InterPro" id="IPR010920">
    <property type="entry name" value="LSM_dom_sf"/>
</dbReference>
<dbReference type="SUPFAM" id="SSF82689">
    <property type="entry name" value="Mechanosensitive channel protein MscS (YggB), C-terminal domain"/>
    <property type="match status" value="1"/>
</dbReference>
<evidence type="ECO:0000259" key="8">
    <source>
        <dbReference type="Pfam" id="PF00924"/>
    </source>
</evidence>
<feature type="domain" description="Mechanosensitive ion channel MscS C-terminal" evidence="9">
    <location>
        <begin position="436"/>
        <end position="518"/>
    </location>
</feature>
<dbReference type="PANTHER" id="PTHR30347:SF1">
    <property type="entry name" value="MECHANOSENSITIVE CHANNEL MSCK"/>
    <property type="match status" value="1"/>
</dbReference>
<dbReference type="SUPFAM" id="SSF50182">
    <property type="entry name" value="Sm-like ribonucleoproteins"/>
    <property type="match status" value="1"/>
</dbReference>
<comment type="subcellular location">
    <subcellularLocation>
        <location evidence="1">Cell membrane</location>
        <topology evidence="1">Multi-pass membrane protein</topology>
    </subcellularLocation>
</comment>
<dbReference type="InterPro" id="IPR011014">
    <property type="entry name" value="MscS_channel_TM-2"/>
</dbReference>
<keyword evidence="3" id="KW-1003">Cell membrane</keyword>
<dbReference type="Gene3D" id="3.30.70.100">
    <property type="match status" value="1"/>
</dbReference>
<evidence type="ECO:0000313" key="10">
    <source>
        <dbReference type="EMBL" id="KXB05886.1"/>
    </source>
</evidence>
<dbReference type="EMBL" id="LHYE01000070">
    <property type="protein sequence ID" value="KXB05886.1"/>
    <property type="molecule type" value="Genomic_DNA"/>
</dbReference>
<keyword evidence="4 7" id="KW-0812">Transmembrane</keyword>
<evidence type="ECO:0000256" key="5">
    <source>
        <dbReference type="ARBA" id="ARBA00022989"/>
    </source>
</evidence>
<dbReference type="InterPro" id="IPR052702">
    <property type="entry name" value="MscS-like_channel"/>
</dbReference>
<feature type="transmembrane region" description="Helical" evidence="7">
    <location>
        <begin position="109"/>
        <end position="131"/>
    </location>
</feature>
<dbReference type="PATRIC" id="fig|1698280.3.peg.1123"/>
<dbReference type="Pfam" id="PF00924">
    <property type="entry name" value="MS_channel_2nd"/>
    <property type="match status" value="1"/>
</dbReference>
<feature type="transmembrane region" description="Helical" evidence="7">
    <location>
        <begin position="275"/>
        <end position="296"/>
    </location>
</feature>
<dbReference type="Proteomes" id="UP000070263">
    <property type="component" value="Unassembled WGS sequence"/>
</dbReference>
<evidence type="ECO:0000313" key="11">
    <source>
        <dbReference type="Proteomes" id="UP000070263"/>
    </source>
</evidence>
<dbReference type="SUPFAM" id="SSF82861">
    <property type="entry name" value="Mechanosensitive channel protein MscS (YggB), transmembrane region"/>
    <property type="match status" value="1"/>
</dbReference>
<feature type="transmembrane region" description="Helical" evidence="7">
    <location>
        <begin position="20"/>
        <end position="39"/>
    </location>
</feature>
<sequence>MNPLFGLLTVEIFKIPGGEITLLKLIIFSLIITAFYLFSRYISGPLVEKFLEKIGIEEEDQNLLSKAVKVSLMLVGIAVGVFVIGIQILVFLNTVIFTFKTVEVKILDVIFLIVTLIAVYLVSSHIVTPLLSKILEKMKIKKENRKTLLKSVHYLIILGGFYLGFRFFSAKLLTAALSITLVVFTGVKITPFKIIMSILTVVIIYLVSKYLITTTLDKILKWVGTEEDDRNTLVNIFHALIVTAGIFVGINTLGLKINAILFATIFKAGGAEITVMNFISLFIIILISYLISKFVIRTALNKIMKEGGIKEKNRETALNVIHYFILGMGIYIAVNTIGFQLTSLLAVAGVTGIILGFGLQPLISNLVSGFLLMGERTVRIGDWVEFDGMYGVVVDTGIRASTIRTIDNRHLLIPNRSFVDSPFTNYSHKDSKIRISASVGVAYGTDVEKVKDILLNIAEDNKEVLELPEPRVFFTEFGDSSLNFELACWISDPKYRKRTLSKLNYKINKRFSEEGITIPFPQRDVNLRRKQEMTEEKVEEEENL</sequence>
<dbReference type="Gene3D" id="2.30.30.60">
    <property type="match status" value="1"/>
</dbReference>
<protein>
    <recommendedName>
        <fullName evidence="12">Mechanosensitive ion channel protein</fullName>
    </recommendedName>
</protein>
<dbReference type="Pfam" id="PF21082">
    <property type="entry name" value="MS_channel_3rd"/>
    <property type="match status" value="1"/>
</dbReference>
<dbReference type="PANTHER" id="PTHR30347">
    <property type="entry name" value="POTASSIUM CHANNEL RELATED"/>
    <property type="match status" value="1"/>
</dbReference>
<name>A0A133VHG4_9EURY</name>
<evidence type="ECO:0000256" key="1">
    <source>
        <dbReference type="ARBA" id="ARBA00004651"/>
    </source>
</evidence>
<gene>
    <name evidence="10" type="ORF">AKJ51_04570</name>
</gene>
<dbReference type="AlphaFoldDB" id="A0A133VHG4"/>
<evidence type="ECO:0000256" key="4">
    <source>
        <dbReference type="ARBA" id="ARBA00022692"/>
    </source>
</evidence>
<keyword evidence="6 7" id="KW-0472">Membrane</keyword>
<feature type="transmembrane region" description="Helical" evidence="7">
    <location>
        <begin position="233"/>
        <end position="255"/>
    </location>
</feature>
<organism evidence="10 11">
    <name type="scientific">candidate division MSBL1 archaeon SCGC-AAA382A20</name>
    <dbReference type="NCBI Taxonomy" id="1698280"/>
    <lineage>
        <taxon>Archaea</taxon>
        <taxon>Methanobacteriati</taxon>
        <taxon>Methanobacteriota</taxon>
        <taxon>candidate division MSBL1</taxon>
    </lineage>
</organism>
<comment type="caution">
    <text evidence="10">The sequence shown here is derived from an EMBL/GenBank/DDBJ whole genome shotgun (WGS) entry which is preliminary data.</text>
</comment>
<comment type="similarity">
    <text evidence="2">Belongs to the MscS (TC 1.A.23) family.</text>
</comment>
<evidence type="ECO:0008006" key="12">
    <source>
        <dbReference type="Google" id="ProtNLM"/>
    </source>
</evidence>
<evidence type="ECO:0000256" key="3">
    <source>
        <dbReference type="ARBA" id="ARBA00022475"/>
    </source>
</evidence>
<dbReference type="InterPro" id="IPR023408">
    <property type="entry name" value="MscS_beta-dom_sf"/>
</dbReference>
<dbReference type="GO" id="GO:0055085">
    <property type="term" value="P:transmembrane transport"/>
    <property type="evidence" value="ECO:0007669"/>
    <property type="project" value="InterPro"/>
</dbReference>
<dbReference type="InterPro" id="IPR011066">
    <property type="entry name" value="MscS_channel_C_sf"/>
</dbReference>
<feature type="transmembrane region" description="Helical" evidence="7">
    <location>
        <begin position="344"/>
        <end position="372"/>
    </location>
</feature>
<feature type="transmembrane region" description="Helical" evidence="7">
    <location>
        <begin position="317"/>
        <end position="338"/>
    </location>
</feature>
<evidence type="ECO:0000256" key="2">
    <source>
        <dbReference type="ARBA" id="ARBA00008017"/>
    </source>
</evidence>
<feature type="transmembrane region" description="Helical" evidence="7">
    <location>
        <begin position="152"/>
        <end position="182"/>
    </location>
</feature>
<feature type="domain" description="Mechanosensitive ion channel MscS" evidence="8">
    <location>
        <begin position="362"/>
        <end position="428"/>
    </location>
</feature>
<dbReference type="InterPro" id="IPR049278">
    <property type="entry name" value="MS_channel_C"/>
</dbReference>
<dbReference type="InterPro" id="IPR006685">
    <property type="entry name" value="MscS_channel_2nd"/>
</dbReference>
<feature type="transmembrane region" description="Helical" evidence="7">
    <location>
        <begin position="72"/>
        <end position="97"/>
    </location>
</feature>
<reference evidence="10 11" key="1">
    <citation type="journal article" date="2016" name="Sci. Rep.">
        <title>Metabolic traits of an uncultured archaeal lineage -MSBL1- from brine pools of the Red Sea.</title>
        <authorList>
            <person name="Mwirichia R."/>
            <person name="Alam I."/>
            <person name="Rashid M."/>
            <person name="Vinu M."/>
            <person name="Ba-Alawi W."/>
            <person name="Anthony Kamau A."/>
            <person name="Kamanda Ngugi D."/>
            <person name="Goker M."/>
            <person name="Klenk H.P."/>
            <person name="Bajic V."/>
            <person name="Stingl U."/>
        </authorList>
    </citation>
    <scope>NUCLEOTIDE SEQUENCE [LARGE SCALE GENOMIC DNA]</scope>
    <source>
        <strain evidence="10">SCGC-AAA382A20</strain>
    </source>
</reference>
<feature type="transmembrane region" description="Helical" evidence="7">
    <location>
        <begin position="194"/>
        <end position="212"/>
    </location>
</feature>
<evidence type="ECO:0000259" key="9">
    <source>
        <dbReference type="Pfam" id="PF21082"/>
    </source>
</evidence>
<evidence type="ECO:0000256" key="7">
    <source>
        <dbReference type="SAM" id="Phobius"/>
    </source>
</evidence>